<feature type="compositionally biased region" description="Low complexity" evidence="1">
    <location>
        <begin position="118"/>
        <end position="131"/>
    </location>
</feature>
<gene>
    <name evidence="2" type="ORF">PSFLO_01763</name>
</gene>
<evidence type="ECO:0000313" key="3">
    <source>
        <dbReference type="Proteomes" id="UP000323386"/>
    </source>
</evidence>
<feature type="region of interest" description="Disordered" evidence="1">
    <location>
        <begin position="348"/>
        <end position="410"/>
    </location>
</feature>
<feature type="compositionally biased region" description="Acidic residues" evidence="1">
    <location>
        <begin position="78"/>
        <end position="98"/>
    </location>
</feature>
<keyword evidence="3" id="KW-1185">Reference proteome</keyword>
<feature type="region of interest" description="Disordered" evidence="1">
    <location>
        <begin position="64"/>
        <end position="294"/>
    </location>
</feature>
<reference evidence="2 3" key="1">
    <citation type="submission" date="2018-03" db="EMBL/GenBank/DDBJ databases">
        <authorList>
            <person name="Guldener U."/>
        </authorList>
    </citation>
    <scope>NUCLEOTIDE SEQUENCE [LARGE SCALE GENOMIC DNA]</scope>
    <source>
        <strain evidence="2 3">DAOM196992</strain>
    </source>
</reference>
<proteinExistence type="predicted"/>
<sequence>MDATPSPIQSEMARRLDSLEADIRGMRTMVFGLAGYVDMLSGGMKSLIKVIEVNQQLCLQGHLRDESTDADASLSAEGPEEEEDEEEDDKDEEAEGRDEDQARPSSVVRPPIVNDRIATAAPAPAAGAATTKDVRSPSPPRPAKRKRPASRHSGDTRPASQRPPLQGQGGGAGQPGATSHLDPTSKLRKLTTELLSEHQQHPSAHQTCPALGPSATRQDQHQHQGQAQAQAQAQAQGHDLDAGEGEGEGSNASMRTVERVQSWLRQQLQHQSPGNGQPGVGQTAEARLARETEKLRQLAAQKHFEPSHIVGGSKLGSSHQELDRKLDGIARQTAGWMDAVHRGDLRALASAASPPMPPAAELPGASRHIDYTEGPDEQRLPWPPEPESRVSRVGRVERPAQTGATGTQQQ</sequence>
<feature type="compositionally biased region" description="Polar residues" evidence="1">
    <location>
        <begin position="263"/>
        <end position="275"/>
    </location>
</feature>
<protein>
    <submittedName>
        <fullName evidence="2">Uncharacterized protein</fullName>
    </submittedName>
</protein>
<feature type="compositionally biased region" description="Basic and acidic residues" evidence="1">
    <location>
        <begin position="386"/>
        <end position="398"/>
    </location>
</feature>
<evidence type="ECO:0000313" key="2">
    <source>
        <dbReference type="EMBL" id="SPO36292.1"/>
    </source>
</evidence>
<feature type="compositionally biased region" description="Low complexity" evidence="1">
    <location>
        <begin position="223"/>
        <end position="237"/>
    </location>
</feature>
<accession>A0A5C3EW79</accession>
<dbReference type="AlphaFoldDB" id="A0A5C3EW79"/>
<name>A0A5C3EW79_9BASI</name>
<organism evidence="2 3">
    <name type="scientific">Pseudozyma flocculosa</name>
    <dbReference type="NCBI Taxonomy" id="84751"/>
    <lineage>
        <taxon>Eukaryota</taxon>
        <taxon>Fungi</taxon>
        <taxon>Dikarya</taxon>
        <taxon>Basidiomycota</taxon>
        <taxon>Ustilaginomycotina</taxon>
        <taxon>Ustilaginomycetes</taxon>
        <taxon>Ustilaginales</taxon>
        <taxon>Ustilaginaceae</taxon>
        <taxon>Pseudozyma</taxon>
    </lineage>
</organism>
<feature type="compositionally biased region" description="Basic and acidic residues" evidence="1">
    <location>
        <begin position="367"/>
        <end position="379"/>
    </location>
</feature>
<dbReference type="EMBL" id="OOIP01000004">
    <property type="protein sequence ID" value="SPO36292.1"/>
    <property type="molecule type" value="Genomic_DNA"/>
</dbReference>
<evidence type="ECO:0000256" key="1">
    <source>
        <dbReference type="SAM" id="MobiDB-lite"/>
    </source>
</evidence>
<dbReference type="Proteomes" id="UP000323386">
    <property type="component" value="Unassembled WGS sequence"/>
</dbReference>
<feature type="compositionally biased region" description="Low complexity" evidence="1">
    <location>
        <begin position="399"/>
        <end position="410"/>
    </location>
</feature>